<keyword evidence="7" id="KW-0675">Receptor</keyword>
<proteinExistence type="predicted"/>
<dbReference type="OrthoDB" id="8964674at2759"/>
<dbReference type="Gene3D" id="2.60.40.10">
    <property type="entry name" value="Immunoglobulins"/>
    <property type="match status" value="1"/>
</dbReference>
<reference evidence="10" key="2">
    <citation type="submission" date="2004-02" db="EMBL/GenBank/DDBJ databases">
        <authorList>
            <consortium name="Genoscope"/>
            <consortium name="Whitehead Institute Centre for Genome Research"/>
        </authorList>
    </citation>
    <scope>NUCLEOTIDE SEQUENCE</scope>
</reference>
<dbReference type="InterPro" id="IPR036116">
    <property type="entry name" value="FN3_sf"/>
</dbReference>
<feature type="compositionally biased region" description="Basic and acidic residues" evidence="9">
    <location>
        <begin position="25"/>
        <end position="34"/>
    </location>
</feature>
<keyword evidence="3" id="KW-0732">Signal</keyword>
<name>Q4RDQ9_TETNG</name>
<dbReference type="SUPFAM" id="SSF49265">
    <property type="entry name" value="Fibronectin type III"/>
    <property type="match status" value="1"/>
</dbReference>
<accession>Q4RDQ9</accession>
<evidence type="ECO:0000256" key="1">
    <source>
        <dbReference type="ARBA" id="ARBA00004479"/>
    </source>
</evidence>
<evidence type="ECO:0000256" key="3">
    <source>
        <dbReference type="ARBA" id="ARBA00022729"/>
    </source>
</evidence>
<keyword evidence="4" id="KW-1133">Transmembrane helix</keyword>
<sequence length="199" mass="21734">VGGGHQSAGLGHLRHPHPGHPGRGSAEKQERCHVTTDPPTDVHVSGVGDLDDQLTVRWTSPPDLEDILFQAKYQIRYRLEDSNEWKVSVLWTVHFVQVRCNPVGIYGSRKAGIWSDWSHPAAASTPNSGEDSLSVCLSVCLPACLPACLSACLPACLSVCLSACPSNSKSHGQVFMKFSRTGPRTDGYILVRFRFLEEL</sequence>
<evidence type="ECO:0000313" key="10">
    <source>
        <dbReference type="EMBL" id="CAG13473.1"/>
    </source>
</evidence>
<dbReference type="CDD" id="cd00063">
    <property type="entry name" value="FN3"/>
    <property type="match status" value="1"/>
</dbReference>
<dbReference type="PANTHER" id="PTHR23037:SF35">
    <property type="entry name" value="FIBRONECTIN TYPE-III DOMAIN-CONTAINING PROTEIN"/>
    <property type="match status" value="1"/>
</dbReference>
<evidence type="ECO:0000256" key="9">
    <source>
        <dbReference type="SAM" id="MobiDB-lite"/>
    </source>
</evidence>
<evidence type="ECO:0000256" key="6">
    <source>
        <dbReference type="ARBA" id="ARBA00023157"/>
    </source>
</evidence>
<keyword evidence="2" id="KW-0812">Transmembrane</keyword>
<feature type="region of interest" description="Disordered" evidence="9">
    <location>
        <begin position="1"/>
        <end position="46"/>
    </location>
</feature>
<dbReference type="AlphaFoldDB" id="Q4RDQ9"/>
<feature type="non-terminal residue" evidence="10">
    <location>
        <position position="199"/>
    </location>
</feature>
<evidence type="ECO:0000256" key="2">
    <source>
        <dbReference type="ARBA" id="ARBA00022692"/>
    </source>
</evidence>
<evidence type="ECO:0000256" key="4">
    <source>
        <dbReference type="ARBA" id="ARBA00022989"/>
    </source>
</evidence>
<keyword evidence="5" id="KW-0472">Membrane</keyword>
<keyword evidence="8" id="KW-0325">Glycoprotein</keyword>
<keyword evidence="6" id="KW-1015">Disulfide bond</keyword>
<organism evidence="10">
    <name type="scientific">Tetraodon nigroviridis</name>
    <name type="common">Spotted green pufferfish</name>
    <name type="synonym">Chelonodon nigroviridis</name>
    <dbReference type="NCBI Taxonomy" id="99883"/>
    <lineage>
        <taxon>Eukaryota</taxon>
        <taxon>Metazoa</taxon>
        <taxon>Chordata</taxon>
        <taxon>Craniata</taxon>
        <taxon>Vertebrata</taxon>
        <taxon>Euteleostomi</taxon>
        <taxon>Actinopterygii</taxon>
        <taxon>Neopterygii</taxon>
        <taxon>Teleostei</taxon>
        <taxon>Neoteleostei</taxon>
        <taxon>Acanthomorphata</taxon>
        <taxon>Eupercaria</taxon>
        <taxon>Tetraodontiformes</taxon>
        <taxon>Tetradontoidea</taxon>
        <taxon>Tetraodontidae</taxon>
        <taxon>Tetraodon</taxon>
    </lineage>
</organism>
<evidence type="ECO:0000256" key="7">
    <source>
        <dbReference type="ARBA" id="ARBA00023170"/>
    </source>
</evidence>
<dbReference type="GO" id="GO:0009897">
    <property type="term" value="C:external side of plasma membrane"/>
    <property type="evidence" value="ECO:0007669"/>
    <property type="project" value="TreeGrafter"/>
</dbReference>
<dbReference type="PANTHER" id="PTHR23037">
    <property type="entry name" value="CYTOKINE RECEPTOR"/>
    <property type="match status" value="1"/>
</dbReference>
<dbReference type="KEGG" id="tng:GSTEN00037750G001"/>
<reference evidence="10" key="1">
    <citation type="journal article" date="2004" name="Nature">
        <title>Genome duplication in the teleost fish Tetraodon nigroviridis reveals the early vertebrate proto-karyotype.</title>
        <authorList>
            <person name="Jaillon O."/>
            <person name="Aury J.-M."/>
            <person name="Brunet F."/>
            <person name="Petit J.-L."/>
            <person name="Stange-Thomann N."/>
            <person name="Mauceli E."/>
            <person name="Bouneau L."/>
            <person name="Fischer C."/>
            <person name="Ozouf-Costaz C."/>
            <person name="Bernot A."/>
            <person name="Nicaud S."/>
            <person name="Jaffe D."/>
            <person name="Fisher S."/>
            <person name="Lutfalla G."/>
            <person name="Dossat C."/>
            <person name="Segurens B."/>
            <person name="Dasilva C."/>
            <person name="Salanoubat M."/>
            <person name="Levy M."/>
            <person name="Boudet N."/>
            <person name="Castellano S."/>
            <person name="Anthouard V."/>
            <person name="Jubin C."/>
            <person name="Castelli V."/>
            <person name="Katinka M."/>
            <person name="Vacherie B."/>
            <person name="Biemont C."/>
            <person name="Skalli Z."/>
            <person name="Cattolico L."/>
            <person name="Poulain J."/>
            <person name="De Berardinis V."/>
            <person name="Cruaud C."/>
            <person name="Duprat S."/>
            <person name="Brottier P."/>
            <person name="Coutanceau J.-P."/>
            <person name="Gouzy J."/>
            <person name="Parra G."/>
            <person name="Lardier G."/>
            <person name="Chapple C."/>
            <person name="McKernan K.J."/>
            <person name="McEwan P."/>
            <person name="Bosak S."/>
            <person name="Kellis M."/>
            <person name="Volff J.-N."/>
            <person name="Guigo R."/>
            <person name="Zody M.C."/>
            <person name="Mesirov J."/>
            <person name="Lindblad-Toh K."/>
            <person name="Birren B."/>
            <person name="Nusbaum C."/>
            <person name="Kahn D."/>
            <person name="Robinson-Rechavi M."/>
            <person name="Laudet V."/>
            <person name="Schachter V."/>
            <person name="Quetier F."/>
            <person name="Saurin W."/>
            <person name="Scarpelli C."/>
            <person name="Wincker P."/>
            <person name="Lander E.S."/>
            <person name="Weissenbach J."/>
            <person name="Roest Crollius H."/>
        </authorList>
    </citation>
    <scope>NUCLEOTIDE SEQUENCE [LARGE SCALE GENOMIC DNA]</scope>
</reference>
<protein>
    <submittedName>
        <fullName evidence="10">(spotted green pufferfish) hypothetical protein</fullName>
    </submittedName>
</protein>
<evidence type="ECO:0000256" key="8">
    <source>
        <dbReference type="ARBA" id="ARBA00023180"/>
    </source>
</evidence>
<evidence type="ECO:0000256" key="5">
    <source>
        <dbReference type="ARBA" id="ARBA00023136"/>
    </source>
</evidence>
<gene>
    <name evidence="10" type="ORF">GSTENG00037750001</name>
</gene>
<comment type="caution">
    <text evidence="10">The sequence shown here is derived from an EMBL/GenBank/DDBJ whole genome shotgun (WGS) entry which is preliminary data.</text>
</comment>
<comment type="subcellular location">
    <subcellularLocation>
        <location evidence="1">Membrane</location>
        <topology evidence="1">Single-pass type I membrane protein</topology>
    </subcellularLocation>
</comment>
<dbReference type="InterPro" id="IPR013783">
    <property type="entry name" value="Ig-like_fold"/>
</dbReference>
<dbReference type="EMBL" id="CAAE01015948">
    <property type="protein sequence ID" value="CAG13473.1"/>
    <property type="molecule type" value="Genomic_DNA"/>
</dbReference>
<dbReference type="InterPro" id="IPR003961">
    <property type="entry name" value="FN3_dom"/>
</dbReference>
<dbReference type="GO" id="GO:0004896">
    <property type="term" value="F:cytokine receptor activity"/>
    <property type="evidence" value="ECO:0007669"/>
    <property type="project" value="TreeGrafter"/>
</dbReference>